<feature type="region of interest" description="Disordered" evidence="4">
    <location>
        <begin position="1"/>
        <end position="25"/>
    </location>
</feature>
<protein>
    <recommendedName>
        <fullName evidence="5">Helicase C-terminal domain-containing protein</fullName>
    </recommendedName>
</protein>
<dbReference type="InterPro" id="IPR014001">
    <property type="entry name" value="Helicase_ATP-bd"/>
</dbReference>
<dbReference type="Gene3D" id="3.40.50.300">
    <property type="entry name" value="P-loop containing nucleotide triphosphate hydrolases"/>
    <property type="match status" value="1"/>
</dbReference>
<reference evidence="6 7" key="1">
    <citation type="submission" date="2017-06" db="EMBL/GenBank/DDBJ databases">
        <title>Comparative genomic analysis of Ambrosia Fusariam Clade fungi.</title>
        <authorList>
            <person name="Stajich J.E."/>
            <person name="Carrillo J."/>
            <person name="Kijimoto T."/>
            <person name="Eskalen A."/>
            <person name="O'Donnell K."/>
            <person name="Kasson M."/>
        </authorList>
    </citation>
    <scope>NUCLEOTIDE SEQUENCE [LARGE SCALE GENOMIC DNA]</scope>
    <source>
        <strain evidence="6 7">NRRL62606</strain>
    </source>
</reference>
<dbReference type="EMBL" id="NKCL01000012">
    <property type="protein sequence ID" value="RSL89937.1"/>
    <property type="molecule type" value="Genomic_DNA"/>
</dbReference>
<dbReference type="Proteomes" id="UP000287972">
    <property type="component" value="Unassembled WGS sequence"/>
</dbReference>
<dbReference type="PANTHER" id="PTHR45629:SF7">
    <property type="entry name" value="DNA EXCISION REPAIR PROTEIN ERCC-6-RELATED"/>
    <property type="match status" value="1"/>
</dbReference>
<dbReference type="InterPro" id="IPR049730">
    <property type="entry name" value="SNF2/RAD54-like_C"/>
</dbReference>
<dbReference type="CDD" id="cd18793">
    <property type="entry name" value="SF2_C_SNF"/>
    <property type="match status" value="1"/>
</dbReference>
<evidence type="ECO:0000313" key="7">
    <source>
        <dbReference type="Proteomes" id="UP000287972"/>
    </source>
</evidence>
<dbReference type="SMART" id="SM00487">
    <property type="entry name" value="DEXDc"/>
    <property type="match status" value="1"/>
</dbReference>
<feature type="domain" description="Helicase C-terminal" evidence="5">
    <location>
        <begin position="1149"/>
        <end position="1307"/>
    </location>
</feature>
<keyword evidence="7" id="KW-1185">Reference proteome</keyword>
<dbReference type="PROSITE" id="PS51194">
    <property type="entry name" value="HELICASE_CTER"/>
    <property type="match status" value="1"/>
</dbReference>
<keyword evidence="2" id="KW-0378">Hydrolase</keyword>
<keyword evidence="3" id="KW-0067">ATP-binding</keyword>
<gene>
    <name evidence="6" type="ORF">CEP51_000968</name>
</gene>
<evidence type="ECO:0000256" key="1">
    <source>
        <dbReference type="ARBA" id="ARBA00022741"/>
    </source>
</evidence>
<dbReference type="InterPro" id="IPR050496">
    <property type="entry name" value="SNF2_RAD54_helicase_repair"/>
</dbReference>
<dbReference type="InterPro" id="IPR001650">
    <property type="entry name" value="Helicase_C-like"/>
</dbReference>
<dbReference type="SUPFAM" id="SSF52540">
    <property type="entry name" value="P-loop containing nucleoside triphosphate hydrolases"/>
    <property type="match status" value="2"/>
</dbReference>
<evidence type="ECO:0000256" key="3">
    <source>
        <dbReference type="ARBA" id="ARBA00022840"/>
    </source>
</evidence>
<dbReference type="InterPro" id="IPR038718">
    <property type="entry name" value="SNF2-like_sf"/>
</dbReference>
<dbReference type="InterPro" id="IPR027417">
    <property type="entry name" value="P-loop_NTPase"/>
</dbReference>
<dbReference type="GO" id="GO:0016787">
    <property type="term" value="F:hydrolase activity"/>
    <property type="evidence" value="ECO:0007669"/>
    <property type="project" value="UniProtKB-KW"/>
</dbReference>
<evidence type="ECO:0000259" key="5">
    <source>
        <dbReference type="PROSITE" id="PS51194"/>
    </source>
</evidence>
<evidence type="ECO:0000256" key="2">
    <source>
        <dbReference type="ARBA" id="ARBA00022801"/>
    </source>
</evidence>
<proteinExistence type="predicted"/>
<dbReference type="PANTHER" id="PTHR45629">
    <property type="entry name" value="SNF2/RAD54 FAMILY MEMBER"/>
    <property type="match status" value="1"/>
</dbReference>
<evidence type="ECO:0000313" key="6">
    <source>
        <dbReference type="EMBL" id="RSL89937.1"/>
    </source>
</evidence>
<organism evidence="6 7">
    <name type="scientific">Fusarium floridanum</name>
    <dbReference type="NCBI Taxonomy" id="1325733"/>
    <lineage>
        <taxon>Eukaryota</taxon>
        <taxon>Fungi</taxon>
        <taxon>Dikarya</taxon>
        <taxon>Ascomycota</taxon>
        <taxon>Pezizomycotina</taxon>
        <taxon>Sordariomycetes</taxon>
        <taxon>Hypocreomycetidae</taxon>
        <taxon>Hypocreales</taxon>
        <taxon>Nectriaceae</taxon>
        <taxon>Fusarium</taxon>
        <taxon>Fusarium solani species complex</taxon>
    </lineage>
</organism>
<name>A0A428SJM3_9HYPO</name>
<accession>A0A428SJM3</accession>
<comment type="caution">
    <text evidence="6">The sequence shown here is derived from an EMBL/GenBank/DDBJ whole genome shotgun (WGS) entry which is preliminary data.</text>
</comment>
<keyword evidence="1" id="KW-0547">Nucleotide-binding</keyword>
<feature type="compositionally biased region" description="Acidic residues" evidence="4">
    <location>
        <begin position="478"/>
        <end position="501"/>
    </location>
</feature>
<dbReference type="Gene3D" id="3.40.50.10810">
    <property type="entry name" value="Tandem AAA-ATPase domain"/>
    <property type="match status" value="2"/>
</dbReference>
<sequence>MPPKRPGSPSTAGPSYVKRQMTSEDADTDLPLAITIADEDFDTPLRHLPAPISDGSSLRPVEIRPIPVTNNRATLTKEQWKVGTPWPKGSKRGYFCDSGRFNRPQITQLVNLQDLVRQHEATKNSRLSGVTFLNPYNSKLSWVAGLVGFANTHQLNTWLDRDGKCSPYFNGQKLPTLPAIVKEISHIPISHPYLRAELDKNPGVVIRNRGIAPVQELDTITHEQADNNLSYIAALYRILTSFPQRFPEDPEDHDVKIWGFTHNNWQAALCVLRAFKKRRGSDMKSDQRPSKRTNLNAVWYGTPNEQNSLGLADMNSLTTEARNALDDVEFADSHEGCGIDASESELVTLATADDIISGCPKLARKYGITPGQGLQDLQLALGSTMNECIVKVLFKLSPSPDISDHIFKRTSSRPIPMISAQKFQVIRRLLRAANVQGNTTSTLTSIWASDNITSVAHAAVQNSITQTNHEMSARAEDDGAGEGEDVTGPEESDADDAEGDGEMDHVRQSVQLINTLSLEQENLEFICQQIGIPDWRNLRMSCMEPDAPAAKPRQIVGAWWIYQRLTSPLRAAILADECGIGKTLQIGLALAIDCFRTGQAIVEGTRNIAPGERNFKPSVIFCPGVVVPQTFRELRKWFGPFFDIRVAYGNHMNRPDPAMNPFILNNAEEVKAWVDECERGQENPMTMRKILLTSYPTAVFRMVYRDKFKLINREDLPQLVDEEENRAEGNMSSHDPSWTDPTIHEELPDQNGQEKVQHDPVRLSIPNAQFNFIICDEGHLVKNPNSLTHKLIKTLHHDALLIVSATPILNHVKDFDGYINLMWRHFWGFKYKGTSEPKAEVFYDNDAWEAMKRGETGQPLTMELCLNGNGDETLLNGTLPRAQRLRAEYMELVRSGEAPLFRLNPSLFQAFAKDVGDDEAVAEKSIKPLLEMICLRRGMSSKLTLPDGTIISPGDEMPALSPRLVQLRQSEAEQQRVSALTKKHIDDLLIGSRDKHGKHIGHTVVQSKRRIRVNTAVLRTLALLTTHSKFYLLTQANMRNTKLLSMMAARQLFEDKFKEKKPEELNDADRKELKGLASDAESAAKALVEETGRVYGGVDEVNTLVKNDRTGGLQWFFYLTRSDGGAIMPKDRLDMASMICYGSPKLAWTVQQVLRLNDEGKRVLIYVNHPLTLMILNALLTYLGVRSLHIRSAHPMAERIKAIQAFNDPNEDVGALISTFQLNGFGVNLHEACHHEIIVEYPHNLSTVLHGFGRLWRLGQTNRVEAVILYQRNSFDAYQLAQMARKHAPILAAEGYIPSEIQGKNRLICAYEIISMFLGLTSNWYSRVGVPWQNMDDEDVEKQGQFYSALARFMMADPGSSVKVTGENIEAVALSWAPGHQLTVDHIDEKLPPLENGVVLGSSDDHETEASGDGGEEFEHGVDDIEANGEVMVDDEGEGVAGGSVSGNFKIAMVGRVVIDPEEASAASSTTAIVVHT</sequence>
<dbReference type="Pfam" id="PF00271">
    <property type="entry name" value="Helicase_C"/>
    <property type="match status" value="1"/>
</dbReference>
<evidence type="ECO:0000256" key="4">
    <source>
        <dbReference type="SAM" id="MobiDB-lite"/>
    </source>
</evidence>
<feature type="region of interest" description="Disordered" evidence="4">
    <location>
        <begin position="469"/>
        <end position="502"/>
    </location>
</feature>
<dbReference type="InterPro" id="IPR000330">
    <property type="entry name" value="SNF2_N"/>
</dbReference>
<dbReference type="Pfam" id="PF00176">
    <property type="entry name" value="SNF2-rel_dom"/>
    <property type="match status" value="1"/>
</dbReference>
<dbReference type="GO" id="GO:0005524">
    <property type="term" value="F:ATP binding"/>
    <property type="evidence" value="ECO:0007669"/>
    <property type="project" value="InterPro"/>
</dbReference>